<name>A0AAD9UR22_ACRCE</name>
<dbReference type="PANTHER" id="PTHR37984:SF11">
    <property type="entry name" value="INTEGRASE CATALYTIC DOMAIN-CONTAINING PROTEIN"/>
    <property type="match status" value="1"/>
</dbReference>
<dbReference type="PANTHER" id="PTHR37984">
    <property type="entry name" value="PROTEIN CBG26694"/>
    <property type="match status" value="1"/>
</dbReference>
<dbReference type="InterPro" id="IPR050951">
    <property type="entry name" value="Retrovirus_Pol_polyprotein"/>
</dbReference>
<reference evidence="1" key="2">
    <citation type="journal article" date="2023" name="Science">
        <title>Genomic signatures of disease resistance in endangered staghorn corals.</title>
        <authorList>
            <person name="Vollmer S.V."/>
            <person name="Selwyn J.D."/>
            <person name="Despard B.A."/>
            <person name="Roesel C.L."/>
        </authorList>
    </citation>
    <scope>NUCLEOTIDE SEQUENCE</scope>
    <source>
        <strain evidence="1">K2</strain>
    </source>
</reference>
<accession>A0AAD9UR22</accession>
<dbReference type="AlphaFoldDB" id="A0AAD9UR22"/>
<organism evidence="1 2">
    <name type="scientific">Acropora cervicornis</name>
    <name type="common">Staghorn coral</name>
    <dbReference type="NCBI Taxonomy" id="6130"/>
    <lineage>
        <taxon>Eukaryota</taxon>
        <taxon>Metazoa</taxon>
        <taxon>Cnidaria</taxon>
        <taxon>Anthozoa</taxon>
        <taxon>Hexacorallia</taxon>
        <taxon>Scleractinia</taxon>
        <taxon>Astrocoeniina</taxon>
        <taxon>Acroporidae</taxon>
        <taxon>Acropora</taxon>
    </lineage>
</organism>
<dbReference type="EMBL" id="JARQWQ010000360">
    <property type="protein sequence ID" value="KAK2546650.1"/>
    <property type="molecule type" value="Genomic_DNA"/>
</dbReference>
<keyword evidence="2" id="KW-1185">Reference proteome</keyword>
<dbReference type="Gene3D" id="3.10.10.10">
    <property type="entry name" value="HIV Type 1 Reverse Transcriptase, subunit A, domain 1"/>
    <property type="match status" value="1"/>
</dbReference>
<evidence type="ECO:0000313" key="2">
    <source>
        <dbReference type="Proteomes" id="UP001249851"/>
    </source>
</evidence>
<evidence type="ECO:0000313" key="1">
    <source>
        <dbReference type="EMBL" id="KAK2546650.1"/>
    </source>
</evidence>
<dbReference type="InterPro" id="IPR043128">
    <property type="entry name" value="Rev_trsase/Diguanyl_cyclase"/>
</dbReference>
<dbReference type="SUPFAM" id="SSF56672">
    <property type="entry name" value="DNA/RNA polymerases"/>
    <property type="match status" value="1"/>
</dbReference>
<protein>
    <submittedName>
        <fullName evidence="1">Uncharacterized protein</fullName>
    </submittedName>
</protein>
<dbReference type="Gene3D" id="3.30.70.270">
    <property type="match status" value="1"/>
</dbReference>
<comment type="caution">
    <text evidence="1">The sequence shown here is derived from an EMBL/GenBank/DDBJ whole genome shotgun (WGS) entry which is preliminary data.</text>
</comment>
<proteinExistence type="predicted"/>
<sequence>MSEMLRVLKVGVNENNCELVLESAKPLDKIAILNSKFPRVFEGLGKPNGYQLKVHQDDAIAPGSQPLHCSPFRIQQKVTNKLELLEELDVIEKVNSLTSCINPLVVVAKHDGDIRACLDMKQATRAILRIKHPVPTVKQTLQEVSEANFSNKSFIV</sequence>
<gene>
    <name evidence="1" type="ORF">P5673_033741</name>
</gene>
<dbReference type="Proteomes" id="UP001249851">
    <property type="component" value="Unassembled WGS sequence"/>
</dbReference>
<reference evidence="1" key="1">
    <citation type="journal article" date="2023" name="G3 (Bethesda)">
        <title>Whole genome assembly and annotation of the endangered Caribbean coral Acropora cervicornis.</title>
        <authorList>
            <person name="Selwyn J.D."/>
            <person name="Vollmer S.V."/>
        </authorList>
    </citation>
    <scope>NUCLEOTIDE SEQUENCE</scope>
    <source>
        <strain evidence="1">K2</strain>
    </source>
</reference>
<dbReference type="InterPro" id="IPR043502">
    <property type="entry name" value="DNA/RNA_pol_sf"/>
</dbReference>